<evidence type="ECO:0000256" key="1">
    <source>
        <dbReference type="ARBA" id="ARBA00010958"/>
    </source>
</evidence>
<protein>
    <recommendedName>
        <fullName evidence="10">Cysteine protease</fullName>
        <ecNumber evidence="10">3.4.22.-</ecNumber>
    </recommendedName>
</protein>
<feature type="region of interest" description="Disordered" evidence="11">
    <location>
        <begin position="1"/>
        <end position="164"/>
    </location>
</feature>
<evidence type="ECO:0000256" key="8">
    <source>
        <dbReference type="ARBA" id="ARBA00023006"/>
    </source>
</evidence>
<reference evidence="13 14" key="1">
    <citation type="journal article" date="2020" name="Fungal Divers.">
        <title>Resolving the Mortierellaceae phylogeny through synthesis of multi-gene phylogenetics and phylogenomics.</title>
        <authorList>
            <person name="Vandepol N."/>
            <person name="Liber J."/>
            <person name="Desiro A."/>
            <person name="Na H."/>
            <person name="Kennedy M."/>
            <person name="Barry K."/>
            <person name="Grigoriev I.V."/>
            <person name="Miller A.N."/>
            <person name="O'Donnell K."/>
            <person name="Stajich J.E."/>
            <person name="Bonito G."/>
        </authorList>
    </citation>
    <scope>NUCLEOTIDE SEQUENCE [LARGE SCALE GENOMIC DNA]</scope>
    <source>
        <strain evidence="13 14">AD045</strain>
    </source>
</reference>
<keyword evidence="3 10" id="KW-0963">Cytoplasm</keyword>
<comment type="subcellular location">
    <subcellularLocation>
        <location evidence="10">Nucleus</location>
    </subcellularLocation>
    <subcellularLocation>
        <location evidence="10">Cytoplasm</location>
    </subcellularLocation>
</comment>
<comment type="function">
    <text evidence="10">Required for selective autophagic degradation of the nucleus (nucleophagy) as well as for mitophagy which contributes to regulate mitochondrial quantity and quality by eliminating the mitochondria to a basal level to fulfill cellular energy requirements and preventing excess ROS production.</text>
</comment>
<evidence type="ECO:0000313" key="14">
    <source>
        <dbReference type="Proteomes" id="UP001194696"/>
    </source>
</evidence>
<feature type="domain" description="Peptidase C54 catalytic" evidence="12">
    <location>
        <begin position="378"/>
        <end position="649"/>
    </location>
</feature>
<feature type="compositionally biased region" description="Polar residues" evidence="11">
    <location>
        <begin position="27"/>
        <end position="56"/>
    </location>
</feature>
<dbReference type="InterPro" id="IPR005078">
    <property type="entry name" value="Peptidase_C54"/>
</dbReference>
<keyword evidence="6" id="KW-0788">Thiol protease</keyword>
<dbReference type="Pfam" id="PF03416">
    <property type="entry name" value="Peptidase_C54"/>
    <property type="match status" value="1"/>
</dbReference>
<evidence type="ECO:0000256" key="11">
    <source>
        <dbReference type="SAM" id="MobiDB-lite"/>
    </source>
</evidence>
<comment type="catalytic activity">
    <reaction evidence="9">
        <text>[protein]-C-terminal L-amino acid-glycyl-phosphatidylethanolamide + H2O = [protein]-C-terminal L-amino acid-glycine + a 1,2-diacyl-sn-glycero-3-phosphoethanolamine</text>
        <dbReference type="Rhea" id="RHEA:67548"/>
        <dbReference type="Rhea" id="RHEA-COMP:17323"/>
        <dbReference type="Rhea" id="RHEA-COMP:17324"/>
        <dbReference type="ChEBI" id="CHEBI:15377"/>
        <dbReference type="ChEBI" id="CHEBI:64612"/>
        <dbReference type="ChEBI" id="CHEBI:172940"/>
        <dbReference type="ChEBI" id="CHEBI:172941"/>
    </reaction>
    <physiologicalReaction direction="left-to-right" evidence="9">
        <dbReference type="Rhea" id="RHEA:67549"/>
    </physiologicalReaction>
</comment>
<name>A0ABQ7JXH6_9FUNG</name>
<dbReference type="PANTHER" id="PTHR22624:SF49">
    <property type="entry name" value="CYSTEINE PROTEASE"/>
    <property type="match status" value="1"/>
</dbReference>
<sequence>MDSLKMQLDQPAAAPLPPPLPPSSSSTAIHDSSNSLLTNEQGHQDSSVTAHPQSNHVPHVVESTLSHNPDKGQDQNNRKENTDNTVTTATTTATTTTTTSSTKPTISPEPPTSATKAFFAPVAQSADTTQAPSTATLPGVTESGTGQEAPVTGEGAAPTSSRLGSRFSVNLSGVGLPTMASNLGLTQANGERAADMAQDLKKNVVNMWHAWFPTPPPTSSLSSSTATPTTTSTLDSAKAFLQSPNSGSQSLSIHSQQQGRPAKNQRLANSYTLGSKAGSESFMSLGGNQSPTLSQQQQPVSPLRGYSLDIPDRKYASTSPVSSLGRGGKDTSIQIVHEANDPIASRSSTCVPPPSNLSNEPIYLMGKLYPPSPTQWTDFQRDFTSGLIWCTYRHSYPPIKPSTFTTDVGWGCMLRSGQGLLANALAIQFMGRDWNRPIPGDPMWDIYVRILSWFLDDMNARSPFSVHRIALLGKQLGKNIGEWFGPSTTSQVTKALVHNYPESGLGVYVTTDGVVYKDQVEEAATLKKSNGFGHLLILVTIRLGIDKLNPIYNDAVKATFEFPQTLGIAGGRPSSSYYFVGYQGDDLFYLDPHHSRCVVESKDLNDYTAEDFSTYHCETIRKIDINAIDPSMLLAFYCRDRADFDAFCVRVQELNARPGMGSSIFTIGEKAPDYNDDDDDRLLSVADEEDDDLELIL</sequence>
<feature type="compositionally biased region" description="Polar residues" evidence="11">
    <location>
        <begin position="242"/>
        <end position="259"/>
    </location>
</feature>
<feature type="region of interest" description="Disordered" evidence="11">
    <location>
        <begin position="279"/>
        <end position="330"/>
    </location>
</feature>
<keyword evidence="10" id="KW-0539">Nucleus</keyword>
<feature type="compositionally biased region" description="Basic and acidic residues" evidence="11">
    <location>
        <begin position="68"/>
        <end position="82"/>
    </location>
</feature>
<dbReference type="GO" id="GO:0006508">
    <property type="term" value="P:proteolysis"/>
    <property type="evidence" value="ECO:0007669"/>
    <property type="project" value="UniProtKB-KW"/>
</dbReference>
<evidence type="ECO:0000256" key="4">
    <source>
        <dbReference type="ARBA" id="ARBA00022670"/>
    </source>
</evidence>
<comment type="caution">
    <text evidence="13">The sequence shown here is derived from an EMBL/GenBank/DDBJ whole genome shotgun (WGS) entry which is preliminary data.</text>
</comment>
<feature type="compositionally biased region" description="Polar residues" evidence="11">
    <location>
        <begin position="125"/>
        <end position="146"/>
    </location>
</feature>
<evidence type="ECO:0000259" key="12">
    <source>
        <dbReference type="Pfam" id="PF03416"/>
    </source>
</evidence>
<evidence type="ECO:0000256" key="3">
    <source>
        <dbReference type="ARBA" id="ARBA00022490"/>
    </source>
</evidence>
<evidence type="ECO:0000256" key="6">
    <source>
        <dbReference type="ARBA" id="ARBA00022807"/>
    </source>
</evidence>
<keyword evidence="4 10" id="KW-0645">Protease</keyword>
<dbReference type="InterPro" id="IPR038765">
    <property type="entry name" value="Papain-like_cys_pep_sf"/>
</dbReference>
<keyword evidence="7" id="KW-0653">Protein transport</keyword>
<dbReference type="PANTHER" id="PTHR22624">
    <property type="entry name" value="CYSTEINE PROTEASE ATG4"/>
    <property type="match status" value="1"/>
</dbReference>
<dbReference type="SUPFAM" id="SSF54001">
    <property type="entry name" value="Cysteine proteinases"/>
    <property type="match status" value="1"/>
</dbReference>
<feature type="region of interest" description="Disordered" evidence="11">
    <location>
        <begin position="240"/>
        <end position="264"/>
    </location>
</feature>
<evidence type="ECO:0000256" key="2">
    <source>
        <dbReference type="ARBA" id="ARBA00022448"/>
    </source>
</evidence>
<evidence type="ECO:0000313" key="13">
    <source>
        <dbReference type="EMBL" id="KAG0286907.1"/>
    </source>
</evidence>
<keyword evidence="8" id="KW-0072">Autophagy</keyword>
<evidence type="ECO:0000256" key="7">
    <source>
        <dbReference type="ARBA" id="ARBA00022927"/>
    </source>
</evidence>
<keyword evidence="5 10" id="KW-0378">Hydrolase</keyword>
<organism evidence="13 14">
    <name type="scientific">Linnemannia gamsii</name>
    <dbReference type="NCBI Taxonomy" id="64522"/>
    <lineage>
        <taxon>Eukaryota</taxon>
        <taxon>Fungi</taxon>
        <taxon>Fungi incertae sedis</taxon>
        <taxon>Mucoromycota</taxon>
        <taxon>Mortierellomycotina</taxon>
        <taxon>Mortierellomycetes</taxon>
        <taxon>Mortierellales</taxon>
        <taxon>Mortierellaceae</taxon>
        <taxon>Linnemannia</taxon>
    </lineage>
</organism>
<dbReference type="Proteomes" id="UP001194696">
    <property type="component" value="Unassembled WGS sequence"/>
</dbReference>
<dbReference type="GO" id="GO:0008233">
    <property type="term" value="F:peptidase activity"/>
    <property type="evidence" value="ECO:0007669"/>
    <property type="project" value="UniProtKB-KW"/>
</dbReference>
<evidence type="ECO:0000256" key="10">
    <source>
        <dbReference type="RuleBase" id="RU363115"/>
    </source>
</evidence>
<evidence type="ECO:0000256" key="9">
    <source>
        <dbReference type="ARBA" id="ARBA00029362"/>
    </source>
</evidence>
<feature type="compositionally biased region" description="Polar residues" evidence="11">
    <location>
        <begin position="286"/>
        <end position="300"/>
    </location>
</feature>
<keyword evidence="14" id="KW-1185">Reference proteome</keyword>
<accession>A0ABQ7JXH6</accession>
<gene>
    <name evidence="13" type="primary">ATG4</name>
    <name evidence="13" type="ORF">BGZ96_009088</name>
</gene>
<proteinExistence type="inferred from homology"/>
<feature type="compositionally biased region" description="Low complexity" evidence="11">
    <location>
        <begin position="85"/>
        <end position="106"/>
    </location>
</feature>
<evidence type="ECO:0000256" key="5">
    <source>
        <dbReference type="ARBA" id="ARBA00022801"/>
    </source>
</evidence>
<keyword evidence="2" id="KW-0813">Transport</keyword>
<dbReference type="EC" id="3.4.22.-" evidence="10"/>
<dbReference type="EMBL" id="JAAAIM010000534">
    <property type="protein sequence ID" value="KAG0286907.1"/>
    <property type="molecule type" value="Genomic_DNA"/>
</dbReference>
<comment type="similarity">
    <text evidence="1 10">Belongs to the peptidase C54 family.</text>
</comment>
<dbReference type="InterPro" id="IPR046792">
    <property type="entry name" value="Peptidase_C54_cat"/>
</dbReference>